<organism evidence="4 5">
    <name type="scientific">Angomonas deanei</name>
    <dbReference type="NCBI Taxonomy" id="59799"/>
    <lineage>
        <taxon>Eukaryota</taxon>
        <taxon>Discoba</taxon>
        <taxon>Euglenozoa</taxon>
        <taxon>Kinetoplastea</taxon>
        <taxon>Metakinetoplastina</taxon>
        <taxon>Trypanosomatida</taxon>
        <taxon>Trypanosomatidae</taxon>
        <taxon>Strigomonadinae</taxon>
        <taxon>Angomonas</taxon>
    </lineage>
</organism>
<dbReference type="InterPro" id="IPR027417">
    <property type="entry name" value="P-loop_NTPase"/>
</dbReference>
<proteinExistence type="inferred from homology"/>
<dbReference type="GO" id="GO:0005634">
    <property type="term" value="C:nucleus"/>
    <property type="evidence" value="ECO:0007669"/>
    <property type="project" value="TreeGrafter"/>
</dbReference>
<dbReference type="GO" id="GO:0003677">
    <property type="term" value="F:DNA binding"/>
    <property type="evidence" value="ECO:0007669"/>
    <property type="project" value="InterPro"/>
</dbReference>
<dbReference type="SUPFAM" id="SSF52540">
    <property type="entry name" value="P-loop containing nucleoside triphosphate hydrolases"/>
    <property type="match status" value="1"/>
</dbReference>
<dbReference type="Pfam" id="PF00004">
    <property type="entry name" value="AAA"/>
    <property type="match status" value="1"/>
</dbReference>
<keyword evidence="2" id="KW-0235">DNA replication</keyword>
<dbReference type="VEuPathDB" id="TriTrypDB:ADEAN_000074300"/>
<dbReference type="OrthoDB" id="761538at2759"/>
<evidence type="ECO:0000313" key="5">
    <source>
        <dbReference type="Proteomes" id="UP000515908"/>
    </source>
</evidence>
<dbReference type="Proteomes" id="UP000515908">
    <property type="component" value="Chromosome 01"/>
</dbReference>
<dbReference type="InterPro" id="IPR003593">
    <property type="entry name" value="AAA+_ATPase"/>
</dbReference>
<accession>S9VMP7</accession>
<reference evidence="4 5" key="1">
    <citation type="submission" date="2020-08" db="EMBL/GenBank/DDBJ databases">
        <authorList>
            <person name="Newling K."/>
            <person name="Davey J."/>
            <person name="Forrester S."/>
        </authorList>
    </citation>
    <scope>NUCLEOTIDE SEQUENCE [LARGE SCALE GENOMIC DNA]</scope>
    <source>
        <strain evidence="5">Crithidia deanei Carvalho (ATCC PRA-265)</strain>
    </source>
</reference>
<dbReference type="InterPro" id="IPR050238">
    <property type="entry name" value="DNA_Rep/Repair_Clamp_Loader"/>
</dbReference>
<dbReference type="InterPro" id="IPR003959">
    <property type="entry name" value="ATPase_AAA_core"/>
</dbReference>
<dbReference type="Gene3D" id="3.40.50.300">
    <property type="entry name" value="P-loop containing nucleotide triphosphate hydrolases"/>
    <property type="match status" value="1"/>
</dbReference>
<dbReference type="SUPFAM" id="SSF48019">
    <property type="entry name" value="post-AAA+ oligomerization domain-like"/>
    <property type="match status" value="1"/>
</dbReference>
<dbReference type="PANTHER" id="PTHR11669:SF1">
    <property type="entry name" value="REPLICATION FACTOR C SUBUNIT 3"/>
    <property type="match status" value="1"/>
</dbReference>
<dbReference type="CDD" id="cd00009">
    <property type="entry name" value="AAA"/>
    <property type="match status" value="1"/>
</dbReference>
<dbReference type="GO" id="GO:0006261">
    <property type="term" value="P:DNA-templated DNA replication"/>
    <property type="evidence" value="ECO:0007669"/>
    <property type="project" value="TreeGrafter"/>
</dbReference>
<dbReference type="SMART" id="SM00382">
    <property type="entry name" value="AAA"/>
    <property type="match status" value="1"/>
</dbReference>
<evidence type="ECO:0000256" key="1">
    <source>
        <dbReference type="ARBA" id="ARBA00005378"/>
    </source>
</evidence>
<gene>
    <name evidence="4" type="ORF">ADEAN_000074300</name>
</gene>
<dbReference type="Gene3D" id="1.20.272.10">
    <property type="match status" value="1"/>
</dbReference>
<dbReference type="PANTHER" id="PTHR11669">
    <property type="entry name" value="REPLICATION FACTOR C / DNA POLYMERASE III GAMMA-TAU SUBUNIT"/>
    <property type="match status" value="1"/>
</dbReference>
<comment type="similarity">
    <text evidence="1">Belongs to the activator 1 small subunits family.</text>
</comment>
<dbReference type="Gene3D" id="1.10.8.60">
    <property type="match status" value="1"/>
</dbReference>
<evidence type="ECO:0000313" key="4">
    <source>
        <dbReference type="EMBL" id="CAD2213302.1"/>
    </source>
</evidence>
<dbReference type="EMBL" id="LR877145">
    <property type="protein sequence ID" value="CAD2213302.1"/>
    <property type="molecule type" value="Genomic_DNA"/>
</dbReference>
<keyword evidence="5" id="KW-1185">Reference proteome</keyword>
<protein>
    <submittedName>
        <fullName evidence="4">ATPase family associated with various cellular activities (AAA)/DNA polymerase III, delta subunit, putative</fullName>
    </submittedName>
</protein>
<dbReference type="GO" id="GO:0003689">
    <property type="term" value="F:DNA clamp loader activity"/>
    <property type="evidence" value="ECO:0007669"/>
    <property type="project" value="TreeGrafter"/>
</dbReference>
<dbReference type="Pfam" id="PF22534">
    <property type="entry name" value="RFC_C"/>
    <property type="match status" value="1"/>
</dbReference>
<feature type="domain" description="AAA+ ATPase" evidence="3">
    <location>
        <begin position="33"/>
        <end position="196"/>
    </location>
</feature>
<dbReference type="GO" id="GO:0006281">
    <property type="term" value="P:DNA repair"/>
    <property type="evidence" value="ECO:0007669"/>
    <property type="project" value="TreeGrafter"/>
</dbReference>
<dbReference type="GO" id="GO:0005663">
    <property type="term" value="C:DNA replication factor C complex"/>
    <property type="evidence" value="ECO:0007669"/>
    <property type="project" value="TreeGrafter"/>
</dbReference>
<dbReference type="AlphaFoldDB" id="S9VMP7"/>
<name>S9VMP7_9TRYP</name>
<evidence type="ECO:0000256" key="2">
    <source>
        <dbReference type="ARBA" id="ARBA00022705"/>
    </source>
</evidence>
<dbReference type="InterPro" id="IPR008921">
    <property type="entry name" value="DNA_pol3_clamp-load_cplx_C"/>
</dbReference>
<dbReference type="Pfam" id="PF21960">
    <property type="entry name" value="RCF1-5-like_lid"/>
    <property type="match status" value="1"/>
</dbReference>
<sequence>MLWVDKYRPKSLKEVDLNPDITNTLTRLTTTTDTPHLLFYGPSGAGKKTRVMSLLNEIYGPAVYSLRLEHRSVQVTDSKTVDIATLSSPYHIDLNPSDAGNYDRVVIMQMIREIAETAPLHLNAAADKTHPTVPYKVVVLNEVDKMSRGAQHALRRTMEKYMRTCRLILICNSISRLIPPLQSRCLGVRVPLHSAENVNKAIRQVCEAEGRPVPSAAFCQTVNQRSRGNLRRALLMVEAAALNKLDFSGNGLSIPQPDWKLYIDEIVKDILSEQTPRKLHDIRLKFYDLLGQCISGDTILRELTEGLLVAVKPTLQSGLIQLAAQFDHNMKLGTKPIIHLEAFTAGVMHLLKRQ</sequence>
<dbReference type="FunFam" id="3.40.50.300:FF:000136">
    <property type="entry name" value="Replication factor C subunit 5"/>
    <property type="match status" value="1"/>
</dbReference>
<evidence type="ECO:0000259" key="3">
    <source>
        <dbReference type="SMART" id="SM00382"/>
    </source>
</evidence>